<organism evidence="1 2">
    <name type="scientific">Brassica cretica</name>
    <name type="common">Mustard</name>
    <dbReference type="NCBI Taxonomy" id="69181"/>
    <lineage>
        <taxon>Eukaryota</taxon>
        <taxon>Viridiplantae</taxon>
        <taxon>Streptophyta</taxon>
        <taxon>Embryophyta</taxon>
        <taxon>Tracheophyta</taxon>
        <taxon>Spermatophyta</taxon>
        <taxon>Magnoliopsida</taxon>
        <taxon>eudicotyledons</taxon>
        <taxon>Gunneridae</taxon>
        <taxon>Pentapetalae</taxon>
        <taxon>rosids</taxon>
        <taxon>malvids</taxon>
        <taxon>Brassicales</taxon>
        <taxon>Brassicaceae</taxon>
        <taxon>Brassiceae</taxon>
        <taxon>Brassica</taxon>
    </lineage>
</organism>
<comment type="caution">
    <text evidence="1">The sequence shown here is derived from an EMBL/GenBank/DDBJ whole genome shotgun (WGS) entry which is preliminary data.</text>
</comment>
<keyword evidence="2" id="KW-1185">Reference proteome</keyword>
<proteinExistence type="predicted"/>
<name>A0ABQ7BST5_BRACR</name>
<dbReference type="EMBL" id="QGKV02000832">
    <property type="protein sequence ID" value="KAF3542934.1"/>
    <property type="molecule type" value="Genomic_DNA"/>
</dbReference>
<evidence type="ECO:0000313" key="2">
    <source>
        <dbReference type="Proteomes" id="UP000266723"/>
    </source>
</evidence>
<gene>
    <name evidence="1" type="ORF">DY000_02000202</name>
</gene>
<dbReference type="Proteomes" id="UP000266723">
    <property type="component" value="Unassembled WGS sequence"/>
</dbReference>
<evidence type="ECO:0000313" key="1">
    <source>
        <dbReference type="EMBL" id="KAF3542934.1"/>
    </source>
</evidence>
<reference evidence="1 2" key="1">
    <citation type="journal article" date="2020" name="BMC Genomics">
        <title>Intraspecific diversification of the crop wild relative Brassica cretica Lam. using demographic model selection.</title>
        <authorList>
            <person name="Kioukis A."/>
            <person name="Michalopoulou V.A."/>
            <person name="Briers L."/>
            <person name="Pirintsos S."/>
            <person name="Studholme D.J."/>
            <person name="Pavlidis P."/>
            <person name="Sarris P.F."/>
        </authorList>
    </citation>
    <scope>NUCLEOTIDE SEQUENCE [LARGE SCALE GENOMIC DNA]</scope>
    <source>
        <strain evidence="2">cv. PFS-1207/04</strain>
    </source>
</reference>
<sequence>MKLDKQHHEELKMELTESAVNVSTFVIEESSLMQKPDKIAQNEADIAHIDEVPCVTAARL</sequence>
<accession>A0ABQ7BST5</accession>
<protein>
    <submittedName>
        <fullName evidence="1">Uncharacterized protein</fullName>
    </submittedName>
</protein>